<accession>A0AAV4Y3Z8</accession>
<proteinExistence type="predicted"/>
<dbReference type="EMBL" id="BPLR01018715">
    <property type="protein sequence ID" value="GIZ01740.1"/>
    <property type="molecule type" value="Genomic_DNA"/>
</dbReference>
<reference evidence="1 2" key="1">
    <citation type="submission" date="2021-06" db="EMBL/GenBank/DDBJ databases">
        <title>Caerostris extrusa draft genome.</title>
        <authorList>
            <person name="Kono N."/>
            <person name="Arakawa K."/>
        </authorList>
    </citation>
    <scope>NUCLEOTIDE SEQUENCE [LARGE SCALE GENOMIC DNA]</scope>
</reference>
<name>A0AAV4Y3Z8_CAEEX</name>
<organism evidence="1 2">
    <name type="scientific">Caerostris extrusa</name>
    <name type="common">Bark spider</name>
    <name type="synonym">Caerostris bankana</name>
    <dbReference type="NCBI Taxonomy" id="172846"/>
    <lineage>
        <taxon>Eukaryota</taxon>
        <taxon>Metazoa</taxon>
        <taxon>Ecdysozoa</taxon>
        <taxon>Arthropoda</taxon>
        <taxon>Chelicerata</taxon>
        <taxon>Arachnida</taxon>
        <taxon>Araneae</taxon>
        <taxon>Araneomorphae</taxon>
        <taxon>Entelegynae</taxon>
        <taxon>Araneoidea</taxon>
        <taxon>Araneidae</taxon>
        <taxon>Caerostris</taxon>
    </lineage>
</organism>
<protein>
    <submittedName>
        <fullName evidence="1">Uncharacterized protein</fullName>
    </submittedName>
</protein>
<evidence type="ECO:0000313" key="2">
    <source>
        <dbReference type="Proteomes" id="UP001054945"/>
    </source>
</evidence>
<dbReference type="AlphaFoldDB" id="A0AAV4Y3Z8"/>
<keyword evidence="2" id="KW-1185">Reference proteome</keyword>
<evidence type="ECO:0000313" key="1">
    <source>
        <dbReference type="EMBL" id="GIZ01740.1"/>
    </source>
</evidence>
<gene>
    <name evidence="1" type="ORF">CEXT_391141</name>
</gene>
<sequence>MSLKVGNEEVFDGTLFFLLFKLISKTSTMDSGFSYTADIHLISICYFLHWCIQILDIQPRKQCGYVDVYSDSGHSASQTVWLRRCVFRFWTFSLSKQCGYVDVYSDSGHSASQTVWLRRCVFCMSNMPLVTFISSRRGVNVVSEGDNQLLFQTIETGAV</sequence>
<dbReference type="Proteomes" id="UP001054945">
    <property type="component" value="Unassembled WGS sequence"/>
</dbReference>
<comment type="caution">
    <text evidence="1">The sequence shown here is derived from an EMBL/GenBank/DDBJ whole genome shotgun (WGS) entry which is preliminary data.</text>
</comment>